<sequence>MLPPLIIFRQSRGFSAMSRAPLTSAWFLPSSSSSSLVAFSDADWAGCPDTHRSTSCYSIFLGDNLVSWSAKKQPTFSRSNCESEYRALALTAAKVIWLTHLLYDLKVSLPRQPLLLCDNKSAIFLSSNPIAHKRAKHIDLDYHFLRKLVVAGKLRIQYVPSNLQVADIFTKSGPSNDLKAYQPQDGGGTRLFCLVDQGLYQGWS</sequence>
<proteinExistence type="predicted"/>
<protein>
    <submittedName>
        <fullName evidence="1">Copia protein</fullName>
    </submittedName>
</protein>
<name>A0A6A1WES9_9ROSI</name>
<dbReference type="OrthoDB" id="414945at2759"/>
<dbReference type="Proteomes" id="UP000516437">
    <property type="component" value="Chromosome 2"/>
</dbReference>
<evidence type="ECO:0000313" key="1">
    <source>
        <dbReference type="EMBL" id="KAB1222387.1"/>
    </source>
</evidence>
<dbReference type="CDD" id="cd09272">
    <property type="entry name" value="RNase_HI_RT_Ty1"/>
    <property type="match status" value="1"/>
</dbReference>
<accession>A0A6A1WES9</accession>
<dbReference type="AlphaFoldDB" id="A0A6A1WES9"/>
<reference evidence="1 2" key="1">
    <citation type="journal article" date="2019" name="Plant Biotechnol. J.">
        <title>The red bayberry genome and genetic basis of sex determination.</title>
        <authorList>
            <person name="Jia H.M."/>
            <person name="Jia H.J."/>
            <person name="Cai Q.L."/>
            <person name="Wang Y."/>
            <person name="Zhao H.B."/>
            <person name="Yang W.F."/>
            <person name="Wang G.Y."/>
            <person name="Li Y.H."/>
            <person name="Zhan D.L."/>
            <person name="Shen Y.T."/>
            <person name="Niu Q.F."/>
            <person name="Chang L."/>
            <person name="Qiu J."/>
            <person name="Zhao L."/>
            <person name="Xie H.B."/>
            <person name="Fu W.Y."/>
            <person name="Jin J."/>
            <person name="Li X.W."/>
            <person name="Jiao Y."/>
            <person name="Zhou C.C."/>
            <person name="Tu T."/>
            <person name="Chai C.Y."/>
            <person name="Gao J.L."/>
            <person name="Fan L.J."/>
            <person name="van de Weg E."/>
            <person name="Wang J.Y."/>
            <person name="Gao Z.S."/>
        </authorList>
    </citation>
    <scope>NUCLEOTIDE SEQUENCE [LARGE SCALE GENOMIC DNA]</scope>
    <source>
        <tissue evidence="1">Leaves</tissue>
    </source>
</reference>
<dbReference type="PANTHER" id="PTHR11439:SF455">
    <property type="entry name" value="RLK (RECEPTOR-LIKE PROTEIN KINASE) 8, PUTATIVE-RELATED"/>
    <property type="match status" value="1"/>
</dbReference>
<organism evidence="1 2">
    <name type="scientific">Morella rubra</name>
    <name type="common">Chinese bayberry</name>
    <dbReference type="NCBI Taxonomy" id="262757"/>
    <lineage>
        <taxon>Eukaryota</taxon>
        <taxon>Viridiplantae</taxon>
        <taxon>Streptophyta</taxon>
        <taxon>Embryophyta</taxon>
        <taxon>Tracheophyta</taxon>
        <taxon>Spermatophyta</taxon>
        <taxon>Magnoliopsida</taxon>
        <taxon>eudicotyledons</taxon>
        <taxon>Gunneridae</taxon>
        <taxon>Pentapetalae</taxon>
        <taxon>rosids</taxon>
        <taxon>fabids</taxon>
        <taxon>Fagales</taxon>
        <taxon>Myricaceae</taxon>
        <taxon>Morella</taxon>
    </lineage>
</organism>
<comment type="caution">
    <text evidence="1">The sequence shown here is derived from an EMBL/GenBank/DDBJ whole genome shotgun (WGS) entry which is preliminary data.</text>
</comment>
<dbReference type="EMBL" id="RXIC02000020">
    <property type="protein sequence ID" value="KAB1222387.1"/>
    <property type="molecule type" value="Genomic_DNA"/>
</dbReference>
<keyword evidence="2" id="KW-1185">Reference proteome</keyword>
<gene>
    <name evidence="1" type="ORF">CJ030_MR2G008932</name>
</gene>
<evidence type="ECO:0000313" key="2">
    <source>
        <dbReference type="Proteomes" id="UP000516437"/>
    </source>
</evidence>
<dbReference type="PANTHER" id="PTHR11439">
    <property type="entry name" value="GAG-POL-RELATED RETROTRANSPOSON"/>
    <property type="match status" value="1"/>
</dbReference>